<accession>A0ABY0IS74</accession>
<dbReference type="InterPro" id="IPR011990">
    <property type="entry name" value="TPR-like_helical_dom_sf"/>
</dbReference>
<dbReference type="RefSeq" id="WP_130458673.1">
    <property type="nucleotide sequence ID" value="NZ_SHKM01000001.1"/>
</dbReference>
<dbReference type="EMBL" id="SHKM01000001">
    <property type="protein sequence ID" value="RZT90124.1"/>
    <property type="molecule type" value="Genomic_DNA"/>
</dbReference>
<evidence type="ECO:0000313" key="2">
    <source>
        <dbReference type="EMBL" id="RZT90124.1"/>
    </source>
</evidence>
<organism evidence="2 3">
    <name type="scientific">Azospira oryzae</name>
    <dbReference type="NCBI Taxonomy" id="146939"/>
    <lineage>
        <taxon>Bacteria</taxon>
        <taxon>Pseudomonadati</taxon>
        <taxon>Pseudomonadota</taxon>
        <taxon>Betaproteobacteria</taxon>
        <taxon>Rhodocyclales</taxon>
        <taxon>Rhodocyclaceae</taxon>
        <taxon>Azospira</taxon>
    </lineage>
</organism>
<reference evidence="2 3" key="1">
    <citation type="submission" date="2019-02" db="EMBL/GenBank/DDBJ databases">
        <title>Genomic Encyclopedia of Type Strains, Phase IV (KMG-IV): sequencing the most valuable type-strain genomes for metagenomic binning, comparative biology and taxonomic classification.</title>
        <authorList>
            <person name="Goeker M."/>
        </authorList>
    </citation>
    <scope>NUCLEOTIDE SEQUENCE [LARGE SCALE GENOMIC DNA]</scope>
    <source>
        <strain evidence="2 3">DSM 21223</strain>
    </source>
</reference>
<gene>
    <name evidence="2" type="ORF">EV678_0935</name>
</gene>
<feature type="chain" id="PRO_5046248992" evidence="1">
    <location>
        <begin position="23"/>
        <end position="226"/>
    </location>
</feature>
<dbReference type="Gene3D" id="1.25.40.10">
    <property type="entry name" value="Tetratricopeptide repeat domain"/>
    <property type="match status" value="1"/>
</dbReference>
<name>A0ABY0IS74_9RHOO</name>
<feature type="signal peptide" evidence="1">
    <location>
        <begin position="1"/>
        <end position="22"/>
    </location>
</feature>
<keyword evidence="1" id="KW-0732">Signal</keyword>
<keyword evidence="3" id="KW-1185">Reference proteome</keyword>
<dbReference type="Pfam" id="PF13432">
    <property type="entry name" value="TPR_16"/>
    <property type="match status" value="1"/>
</dbReference>
<comment type="caution">
    <text evidence="2">The sequence shown here is derived from an EMBL/GenBank/DDBJ whole genome shotgun (WGS) entry which is preliminary data.</text>
</comment>
<evidence type="ECO:0000256" key="1">
    <source>
        <dbReference type="SAM" id="SignalP"/>
    </source>
</evidence>
<sequence length="226" mass="24853">MRHLHLIALVALVLLLGTGAHAREYGTHDPKRLLTVTETPSGKQYGFDGAYLDQMLNDLATHAKNYPPQFDTPQDRQRATQDVKVISGMLDTLVNVPTPNPDLLLRAAHLGSMGHNLEIPGAADKANALFQRLLQLEPAHPRGNYLYGTFLAGAGKPREALPYLEKALAAGIADAAFTLGMAHLSLKDQDGALKYLEDYKRRRPGDANADRFIDAIRNGRIEIRSR</sequence>
<protein>
    <submittedName>
        <fullName evidence="2">Tetratricopeptide repeat protein</fullName>
    </submittedName>
</protein>
<evidence type="ECO:0000313" key="3">
    <source>
        <dbReference type="Proteomes" id="UP000292136"/>
    </source>
</evidence>
<dbReference type="SUPFAM" id="SSF48452">
    <property type="entry name" value="TPR-like"/>
    <property type="match status" value="1"/>
</dbReference>
<proteinExistence type="predicted"/>
<dbReference type="Proteomes" id="UP000292136">
    <property type="component" value="Unassembled WGS sequence"/>
</dbReference>